<evidence type="ECO:0000313" key="2">
    <source>
        <dbReference type="EMBL" id="SHG64558.1"/>
    </source>
</evidence>
<evidence type="ECO:0000259" key="1">
    <source>
        <dbReference type="Pfam" id="PF13338"/>
    </source>
</evidence>
<dbReference type="AlphaFoldDB" id="A0A1M5LHS9"/>
<gene>
    <name evidence="2" type="ORF">SAMN05443144_1423</name>
</gene>
<organism evidence="2 3">
    <name type="scientific">Fodinibius roseus</name>
    <dbReference type="NCBI Taxonomy" id="1194090"/>
    <lineage>
        <taxon>Bacteria</taxon>
        <taxon>Pseudomonadati</taxon>
        <taxon>Balneolota</taxon>
        <taxon>Balneolia</taxon>
        <taxon>Balneolales</taxon>
        <taxon>Balneolaceae</taxon>
        <taxon>Fodinibius</taxon>
    </lineage>
</organism>
<reference evidence="2 3" key="1">
    <citation type="submission" date="2016-11" db="EMBL/GenBank/DDBJ databases">
        <authorList>
            <person name="Jaros S."/>
            <person name="Januszkiewicz K."/>
            <person name="Wedrychowicz H."/>
        </authorList>
    </citation>
    <scope>NUCLEOTIDE SEQUENCE [LARGE SCALE GENOMIC DNA]</scope>
    <source>
        <strain evidence="2 3">DSM 21986</strain>
    </source>
</reference>
<accession>A0A1M5LHS9</accession>
<evidence type="ECO:0000313" key="3">
    <source>
        <dbReference type="Proteomes" id="UP000184041"/>
    </source>
</evidence>
<sequence>MYVSKEKIDNAINVFKKHGGILRTSEALDEGIYRRTLYHMEEKGFLTKLERGVYKLSDTDMLSNPDLAIVAKKIPKAKLCLVSALDFHEMTTEIPHKVHIALPRTSRDPKLDHPPIKVYRFSGDSLTEGIEKHKVDGAEIQVYNPAKTIADCFKFRNKIGLDIAMEALAQGIEQGKASYSDIMKYAKICRVKTVIKPYLEAIAHG</sequence>
<dbReference type="Pfam" id="PF13338">
    <property type="entry name" value="AbiEi_4"/>
    <property type="match status" value="1"/>
</dbReference>
<dbReference type="EMBL" id="FQUS01000042">
    <property type="protein sequence ID" value="SHG64558.1"/>
    <property type="molecule type" value="Genomic_DNA"/>
</dbReference>
<keyword evidence="3" id="KW-1185">Reference proteome</keyword>
<name>A0A1M5LHS9_9BACT</name>
<feature type="domain" description="AbiEi antitoxin N-terminal" evidence="1">
    <location>
        <begin position="14"/>
        <end position="54"/>
    </location>
</feature>
<proteinExistence type="predicted"/>
<protein>
    <submittedName>
        <fullName evidence="2">Transcriptional regulator, AbiEi antitoxin, Type IV TA system</fullName>
    </submittedName>
</protein>
<dbReference type="STRING" id="1194090.SAMN05443144_1423"/>
<dbReference type="Proteomes" id="UP000184041">
    <property type="component" value="Unassembled WGS sequence"/>
</dbReference>
<dbReference type="OrthoDB" id="9801429at2"/>
<dbReference type="RefSeq" id="WP_073068558.1">
    <property type="nucleotide sequence ID" value="NZ_FQUS01000042.1"/>
</dbReference>
<dbReference type="InterPro" id="IPR025159">
    <property type="entry name" value="AbiEi_N"/>
</dbReference>